<dbReference type="EMBL" id="AJ748844">
    <property type="protein sequence ID" value="CAG38868.1"/>
    <property type="molecule type" value="Genomic_DNA"/>
</dbReference>
<accession>Q575M2</accession>
<proteinExistence type="predicted"/>
<name>Q575M2_BACLI</name>
<evidence type="ECO:0000313" key="1">
    <source>
        <dbReference type="EMBL" id="CAG38868.1"/>
    </source>
</evidence>
<sequence length="194" mass="22861">MKKIREISERERKLLRLNEAIEILNSKKMTVQALAKEFGVSKDLLADVLKDHGYEFNNKTKLREYVGEGTPVDIELDSVVEERKSAKSTRKRKQTSDNNQKKIREKSDLNLTEDEVKFVKNLAKGRTEWQRNFELNYEFSQLPLKHQTKKASYEINLTVYDDFEKFAESFGKPRNLSRNALVELALHKFMRDFQ</sequence>
<geneLocation type="plasmid" evidence="1">
    <name>pBL63.1</name>
</geneLocation>
<protein>
    <submittedName>
        <fullName evidence="1">Uncharacterized protein</fullName>
    </submittedName>
</protein>
<organism evidence="1">
    <name type="scientific">Bacillus licheniformis</name>
    <dbReference type="NCBI Taxonomy" id="1402"/>
    <lineage>
        <taxon>Bacteria</taxon>
        <taxon>Bacillati</taxon>
        <taxon>Bacillota</taxon>
        <taxon>Bacilli</taxon>
        <taxon>Bacillales</taxon>
        <taxon>Bacillaceae</taxon>
        <taxon>Bacillus</taxon>
    </lineage>
</organism>
<dbReference type="AlphaFoldDB" id="Q575M2"/>
<reference evidence="1" key="1">
    <citation type="journal article" date="2005" name="Plasmid">
        <title>Genetic relationship among Bacillus licheniformis rolling-circle-replicating plasmids and complete nucleotide sequence of pBL63.1, an atypical replicon.</title>
        <authorList>
            <person name="Guglielmetti S."/>
            <person name="Mora D."/>
            <person name="Manachini P.L."/>
            <person name="Parini C."/>
        </authorList>
    </citation>
    <scope>NUCLEOTIDE SEQUENCE [LARGE SCALE GENOMIC DNA]</scope>
    <source>
        <strain evidence="1">63.1</strain>
        <plasmid evidence="1">pBL63.1</plasmid>
    </source>
</reference>
<keyword evidence="1" id="KW-0614">Plasmid</keyword>